<comment type="caution">
    <text evidence="7">The sequence shown here is derived from an EMBL/GenBank/DDBJ whole genome shotgun (WGS) entry which is preliminary data.</text>
</comment>
<gene>
    <name evidence="7" type="ORF">PCOR1329_LOCUS49956</name>
</gene>
<evidence type="ECO:0000256" key="4">
    <source>
        <dbReference type="ARBA" id="ARBA00023136"/>
    </source>
</evidence>
<accession>A0ABN9UMQ1</accession>
<proteinExistence type="predicted"/>
<dbReference type="Pfam" id="PF02656">
    <property type="entry name" value="DUF202"/>
    <property type="match status" value="1"/>
</dbReference>
<comment type="subcellular location">
    <subcellularLocation>
        <location evidence="1">Endomembrane system</location>
        <topology evidence="1">Multi-pass membrane protein</topology>
    </subcellularLocation>
</comment>
<feature type="transmembrane region" description="Helical" evidence="5">
    <location>
        <begin position="117"/>
        <end position="138"/>
    </location>
</feature>
<keyword evidence="2 5" id="KW-0812">Transmembrane</keyword>
<evidence type="ECO:0000256" key="1">
    <source>
        <dbReference type="ARBA" id="ARBA00004127"/>
    </source>
</evidence>
<evidence type="ECO:0000256" key="5">
    <source>
        <dbReference type="SAM" id="Phobius"/>
    </source>
</evidence>
<dbReference type="InterPro" id="IPR003807">
    <property type="entry name" value="DUF202"/>
</dbReference>
<evidence type="ECO:0000313" key="8">
    <source>
        <dbReference type="Proteomes" id="UP001189429"/>
    </source>
</evidence>
<keyword evidence="8" id="KW-1185">Reference proteome</keyword>
<reference evidence="7" key="1">
    <citation type="submission" date="2023-10" db="EMBL/GenBank/DDBJ databases">
        <authorList>
            <person name="Chen Y."/>
            <person name="Shah S."/>
            <person name="Dougan E. K."/>
            <person name="Thang M."/>
            <person name="Chan C."/>
        </authorList>
    </citation>
    <scope>NUCLEOTIDE SEQUENCE [LARGE SCALE GENOMIC DNA]</scope>
</reference>
<feature type="transmembrane region" description="Helical" evidence="5">
    <location>
        <begin position="47"/>
        <end position="67"/>
    </location>
</feature>
<dbReference type="Proteomes" id="UP001189429">
    <property type="component" value="Unassembled WGS sequence"/>
</dbReference>
<keyword evidence="4 5" id="KW-0472">Membrane</keyword>
<feature type="non-terminal residue" evidence="7">
    <location>
        <position position="1"/>
    </location>
</feature>
<protein>
    <recommendedName>
        <fullName evidence="6">DUF202 domain-containing protein</fullName>
    </recommendedName>
</protein>
<evidence type="ECO:0000313" key="7">
    <source>
        <dbReference type="EMBL" id="CAK0861200.1"/>
    </source>
</evidence>
<evidence type="ECO:0000256" key="2">
    <source>
        <dbReference type="ARBA" id="ARBA00022692"/>
    </source>
</evidence>
<dbReference type="EMBL" id="CAUYUJ010016051">
    <property type="protein sequence ID" value="CAK0861200.1"/>
    <property type="molecule type" value="Genomic_DNA"/>
</dbReference>
<feature type="domain" description="DUF202" evidence="6">
    <location>
        <begin position="41"/>
        <end position="104"/>
    </location>
</feature>
<feature type="transmembrane region" description="Helical" evidence="5">
    <location>
        <begin position="74"/>
        <end position="97"/>
    </location>
</feature>
<sequence>AQGRQRGDSPSRAGHQTPSAGCCSLLESSEIPPAQAISVDLANERTLLAWCRTGLAVIRTVFSFATLQGLTKGALAVDVLVTVVLAFASLAMLLVGWQRFGAVRKGQMGDPGVRRVSVLPVFSMLVTVAAISFFVSMVRQPLRFVRDLQEVGMDVMAYG</sequence>
<organism evidence="7 8">
    <name type="scientific">Prorocentrum cordatum</name>
    <dbReference type="NCBI Taxonomy" id="2364126"/>
    <lineage>
        <taxon>Eukaryota</taxon>
        <taxon>Sar</taxon>
        <taxon>Alveolata</taxon>
        <taxon>Dinophyceae</taxon>
        <taxon>Prorocentrales</taxon>
        <taxon>Prorocentraceae</taxon>
        <taxon>Prorocentrum</taxon>
    </lineage>
</organism>
<name>A0ABN9UMQ1_9DINO</name>
<evidence type="ECO:0000256" key="3">
    <source>
        <dbReference type="ARBA" id="ARBA00022989"/>
    </source>
</evidence>
<evidence type="ECO:0000259" key="6">
    <source>
        <dbReference type="Pfam" id="PF02656"/>
    </source>
</evidence>
<keyword evidence="3 5" id="KW-1133">Transmembrane helix</keyword>